<feature type="transmembrane region" description="Helical" evidence="1">
    <location>
        <begin position="132"/>
        <end position="151"/>
    </location>
</feature>
<organism evidence="2 3">
    <name type="scientific">Gimesia chilikensis</name>
    <dbReference type="NCBI Taxonomy" id="2605989"/>
    <lineage>
        <taxon>Bacteria</taxon>
        <taxon>Pseudomonadati</taxon>
        <taxon>Planctomycetota</taxon>
        <taxon>Planctomycetia</taxon>
        <taxon>Planctomycetales</taxon>
        <taxon>Planctomycetaceae</taxon>
        <taxon>Gimesia</taxon>
    </lineage>
</organism>
<dbReference type="OrthoDB" id="289461at2"/>
<evidence type="ECO:0000313" key="3">
    <source>
        <dbReference type="Proteomes" id="UP000320421"/>
    </source>
</evidence>
<feature type="transmembrane region" description="Helical" evidence="1">
    <location>
        <begin position="402"/>
        <end position="424"/>
    </location>
</feature>
<gene>
    <name evidence="2" type="ORF">HG66A1_60230</name>
</gene>
<feature type="transmembrane region" description="Helical" evidence="1">
    <location>
        <begin position="431"/>
        <end position="450"/>
    </location>
</feature>
<evidence type="ECO:0000256" key="1">
    <source>
        <dbReference type="SAM" id="Phobius"/>
    </source>
</evidence>
<evidence type="ECO:0000313" key="2">
    <source>
        <dbReference type="EMBL" id="QDT24191.1"/>
    </source>
</evidence>
<feature type="transmembrane region" description="Helical" evidence="1">
    <location>
        <begin position="310"/>
        <end position="330"/>
    </location>
</feature>
<name>A0A517PXT2_9PLAN</name>
<protein>
    <submittedName>
        <fullName evidence="2">Uncharacterized protein</fullName>
    </submittedName>
</protein>
<feature type="transmembrane region" description="Helical" evidence="1">
    <location>
        <begin position="96"/>
        <end position="120"/>
    </location>
</feature>
<keyword evidence="1" id="KW-1133">Transmembrane helix</keyword>
<dbReference type="AlphaFoldDB" id="A0A517PXT2"/>
<proteinExistence type="predicted"/>
<feature type="transmembrane region" description="Helical" evidence="1">
    <location>
        <begin position="362"/>
        <end position="382"/>
    </location>
</feature>
<accession>A0A517PXT2</accession>
<feature type="transmembrane region" description="Helical" evidence="1">
    <location>
        <begin position="525"/>
        <end position="544"/>
    </location>
</feature>
<sequence>MSSAFVMTTRLIWKRAWLGALLTGLVLVTGPVVLPAVLRLLPGVVNEDLAQLLRSQLLILALSWVAFGLLCINAAYQSPLQLTRGLPVTSARIASWVMWSTVVMVVVPALLINGLVRLLVMGATWPDRDCSVLGPTLFMTAFIMVAWSAYWSLQAKGFWRLLFWASTMGALVAWLVSRYYPEGKLVPWKVVTLTEWITVLVICGVAWLAGIRGYARIRCGVAVTSRPWSRIENWLNGDRGQLREQSIPVVGSRVQAFTRLHWQDGCSPVTLLAVIFGGLTLILNLYGYFYKAIYGYVNPLIGSNQPLATFGVFLLSSFAMLLLLGQSLLLRDFSSMKGYLAQLPVSDQELSHALVVNLFKSLGLLLFWVVIFGFGVSYLTIVCYEGLEGFYRDCNWFLKEKFFLVLLFSLLMVWMLISNGLSLAWTGHTKFMGYVFGVVMVLFYPTLILSVGPLRNQRPGLLLVWTLLVIGMICIVAILAFQNAHRLGLISHKTIWLATIFYLVISIVFWNFWKTDLLIDRVLFSAFMIFTVLPFATIPLAVSWNRHR</sequence>
<dbReference type="EMBL" id="CP036266">
    <property type="protein sequence ID" value="QDT24191.1"/>
    <property type="molecule type" value="Genomic_DNA"/>
</dbReference>
<keyword evidence="1" id="KW-0472">Membrane</keyword>
<feature type="transmembrane region" description="Helical" evidence="1">
    <location>
        <begin position="196"/>
        <end position="215"/>
    </location>
</feature>
<keyword evidence="3" id="KW-1185">Reference proteome</keyword>
<feature type="transmembrane region" description="Helical" evidence="1">
    <location>
        <begin position="158"/>
        <end position="176"/>
    </location>
</feature>
<keyword evidence="1" id="KW-0812">Transmembrane</keyword>
<dbReference type="RefSeq" id="WP_145192689.1">
    <property type="nucleotide sequence ID" value="NZ_CP036266.1"/>
</dbReference>
<dbReference type="Proteomes" id="UP000320421">
    <property type="component" value="Chromosome"/>
</dbReference>
<feature type="transmembrane region" description="Helical" evidence="1">
    <location>
        <begin position="59"/>
        <end position="76"/>
    </location>
</feature>
<feature type="transmembrane region" description="Helical" evidence="1">
    <location>
        <begin position="462"/>
        <end position="482"/>
    </location>
</feature>
<feature type="transmembrane region" description="Helical" evidence="1">
    <location>
        <begin position="269"/>
        <end position="290"/>
    </location>
</feature>
<feature type="transmembrane region" description="Helical" evidence="1">
    <location>
        <begin position="494"/>
        <end position="513"/>
    </location>
</feature>
<reference evidence="2 3" key="1">
    <citation type="submission" date="2019-02" db="EMBL/GenBank/DDBJ databases">
        <title>Deep-cultivation of Planctomycetes and their phenomic and genomic characterization uncovers novel biology.</title>
        <authorList>
            <person name="Wiegand S."/>
            <person name="Jogler M."/>
            <person name="Boedeker C."/>
            <person name="Pinto D."/>
            <person name="Vollmers J."/>
            <person name="Rivas-Marin E."/>
            <person name="Kohn T."/>
            <person name="Peeters S.H."/>
            <person name="Heuer A."/>
            <person name="Rast P."/>
            <person name="Oberbeckmann S."/>
            <person name="Bunk B."/>
            <person name="Jeske O."/>
            <person name="Meyerdierks A."/>
            <person name="Storesund J.E."/>
            <person name="Kallscheuer N."/>
            <person name="Luecker S."/>
            <person name="Lage O.M."/>
            <person name="Pohl T."/>
            <person name="Merkel B.J."/>
            <person name="Hornburger P."/>
            <person name="Mueller R.-W."/>
            <person name="Bruemmer F."/>
            <person name="Labrenz M."/>
            <person name="Spormann A.M."/>
            <person name="Op den Camp H."/>
            <person name="Overmann J."/>
            <person name="Amann R."/>
            <person name="Jetten M.S.M."/>
            <person name="Mascher T."/>
            <person name="Medema M.H."/>
            <person name="Devos D.P."/>
            <person name="Kaster A.-K."/>
            <person name="Ovreas L."/>
            <person name="Rohde M."/>
            <person name="Galperin M.Y."/>
            <person name="Jogler C."/>
        </authorList>
    </citation>
    <scope>NUCLEOTIDE SEQUENCE [LARGE SCALE GENOMIC DNA]</scope>
    <source>
        <strain evidence="2 3">HG66A1</strain>
    </source>
</reference>